<protein>
    <recommendedName>
        <fullName evidence="4">ABC transporter permease</fullName>
    </recommendedName>
</protein>
<evidence type="ECO:0000313" key="3">
    <source>
        <dbReference type="Proteomes" id="UP000034364"/>
    </source>
</evidence>
<feature type="transmembrane region" description="Helical" evidence="1">
    <location>
        <begin position="206"/>
        <end position="224"/>
    </location>
</feature>
<proteinExistence type="predicted"/>
<comment type="caution">
    <text evidence="2">The sequence shown here is derived from an EMBL/GenBank/DDBJ whole genome shotgun (WGS) entry which is preliminary data.</text>
</comment>
<feature type="transmembrane region" description="Helical" evidence="1">
    <location>
        <begin position="236"/>
        <end position="254"/>
    </location>
</feature>
<feature type="transmembrane region" description="Helical" evidence="1">
    <location>
        <begin position="58"/>
        <end position="75"/>
    </location>
</feature>
<feature type="transmembrane region" description="Helical" evidence="1">
    <location>
        <begin position="29"/>
        <end position="46"/>
    </location>
</feature>
<evidence type="ECO:0000313" key="2">
    <source>
        <dbReference type="EMBL" id="KKU64989.1"/>
    </source>
</evidence>
<dbReference type="Proteomes" id="UP000034364">
    <property type="component" value="Unassembled WGS sequence"/>
</dbReference>
<keyword evidence="1" id="KW-0812">Transmembrane</keyword>
<reference evidence="2 3" key="1">
    <citation type="journal article" date="2015" name="Nature">
        <title>rRNA introns, odd ribosomes, and small enigmatic genomes across a large radiation of phyla.</title>
        <authorList>
            <person name="Brown C.T."/>
            <person name="Hug L.A."/>
            <person name="Thomas B.C."/>
            <person name="Sharon I."/>
            <person name="Castelle C.J."/>
            <person name="Singh A."/>
            <person name="Wilkins M.J."/>
            <person name="Williams K.H."/>
            <person name="Banfield J.F."/>
        </authorList>
    </citation>
    <scope>NUCLEOTIDE SEQUENCE [LARGE SCALE GENOMIC DNA]</scope>
</reference>
<dbReference type="PANTHER" id="PTHR36832">
    <property type="entry name" value="SLR1174 PROTEIN-RELATED"/>
    <property type="match status" value="1"/>
</dbReference>
<gene>
    <name evidence="2" type="ORF">UX87_C0002G0011</name>
</gene>
<evidence type="ECO:0000256" key="1">
    <source>
        <dbReference type="SAM" id="Phobius"/>
    </source>
</evidence>
<keyword evidence="1" id="KW-0472">Membrane</keyword>
<sequence length="266" mass="30851">MRKYRLIFSLAFQNEFIYRLNFVLWRFRNVLRVLLAFFLWSVVFTGRDTAFGYTRPQMLGYVLFVLVIQTLVMSAPSNDNVGGEIANGDLSNYLLKPVSYLKFWFTRDLASKLLNILFSVGEIVLLWLLLRPEIYLSFHPVSLLLGLLLWISGVLIYFFLTKIAVFAAFWTPENTWGFMFVILVFMEVLSGAIFPLDVLPGWVQSALQFTPFPYLIYYPIGIFVDRFSHAHALRLLAQSLIWLGISIWLSLRVWRAGLKNYSATGR</sequence>
<dbReference type="EMBL" id="LCNV01000002">
    <property type="protein sequence ID" value="KKU64989.1"/>
    <property type="molecule type" value="Genomic_DNA"/>
</dbReference>
<organism evidence="2 3">
    <name type="scientific">Candidatus Amesbacteria bacterium GW2011_GWA1_47_16</name>
    <dbReference type="NCBI Taxonomy" id="1618353"/>
    <lineage>
        <taxon>Bacteria</taxon>
        <taxon>Candidatus Amesiibacteriota</taxon>
    </lineage>
</organism>
<dbReference type="PANTHER" id="PTHR36832:SF1">
    <property type="entry name" value="SLR1174 PROTEIN"/>
    <property type="match status" value="1"/>
</dbReference>
<dbReference type="Pfam" id="PF06182">
    <property type="entry name" value="ABC2_membrane_6"/>
    <property type="match status" value="1"/>
</dbReference>
<feature type="transmembrane region" description="Helical" evidence="1">
    <location>
        <begin position="142"/>
        <end position="170"/>
    </location>
</feature>
<evidence type="ECO:0008006" key="4">
    <source>
        <dbReference type="Google" id="ProtNLM"/>
    </source>
</evidence>
<keyword evidence="1" id="KW-1133">Transmembrane helix</keyword>
<feature type="transmembrane region" description="Helical" evidence="1">
    <location>
        <begin position="109"/>
        <end position="130"/>
    </location>
</feature>
<name>A0A0G1S644_9BACT</name>
<accession>A0A0G1S644</accession>
<dbReference type="AlphaFoldDB" id="A0A0G1S644"/>
<dbReference type="InterPro" id="IPR010390">
    <property type="entry name" value="ABC-2_transporter-like"/>
</dbReference>
<feature type="transmembrane region" description="Helical" evidence="1">
    <location>
        <begin position="176"/>
        <end position="194"/>
    </location>
</feature>